<accession>X1KWW4</accession>
<comment type="caution">
    <text evidence="1">The sequence shown here is derived from an EMBL/GenBank/DDBJ whole genome shotgun (WGS) entry which is preliminary data.</text>
</comment>
<proteinExistence type="predicted"/>
<organism evidence="1">
    <name type="scientific">marine sediment metagenome</name>
    <dbReference type="NCBI Taxonomy" id="412755"/>
    <lineage>
        <taxon>unclassified sequences</taxon>
        <taxon>metagenomes</taxon>
        <taxon>ecological metagenomes</taxon>
    </lineage>
</organism>
<sequence length="92" mass="10505">EVKRKTPVGARLQSKVEGLRFGSTLDDEELAEERLIKLLEERPIRVAALTDPDIGKEEFSSKELIERIKKKDKIGKSLLKTEIEHMSAMMKV</sequence>
<protein>
    <submittedName>
        <fullName evidence="1">Uncharacterized protein</fullName>
    </submittedName>
</protein>
<name>X1KWW4_9ZZZZ</name>
<dbReference type="EMBL" id="BARV01010382">
    <property type="protein sequence ID" value="GAI11562.1"/>
    <property type="molecule type" value="Genomic_DNA"/>
</dbReference>
<feature type="non-terminal residue" evidence="1">
    <location>
        <position position="1"/>
    </location>
</feature>
<gene>
    <name evidence="1" type="ORF">S06H3_20111</name>
</gene>
<evidence type="ECO:0000313" key="1">
    <source>
        <dbReference type="EMBL" id="GAI11562.1"/>
    </source>
</evidence>
<reference evidence="1" key="1">
    <citation type="journal article" date="2014" name="Front. Microbiol.">
        <title>High frequency of phylogenetically diverse reductive dehalogenase-homologous genes in deep subseafloor sedimentary metagenomes.</title>
        <authorList>
            <person name="Kawai M."/>
            <person name="Futagami T."/>
            <person name="Toyoda A."/>
            <person name="Takaki Y."/>
            <person name="Nishi S."/>
            <person name="Hori S."/>
            <person name="Arai W."/>
            <person name="Tsubouchi T."/>
            <person name="Morono Y."/>
            <person name="Uchiyama I."/>
            <person name="Ito T."/>
            <person name="Fujiyama A."/>
            <person name="Inagaki F."/>
            <person name="Takami H."/>
        </authorList>
    </citation>
    <scope>NUCLEOTIDE SEQUENCE</scope>
    <source>
        <strain evidence="1">Expedition CK06-06</strain>
    </source>
</reference>
<dbReference type="AlphaFoldDB" id="X1KWW4"/>